<evidence type="ECO:0000313" key="5">
    <source>
        <dbReference type="Proteomes" id="UP000036700"/>
    </source>
</evidence>
<sequence length="378" mass="40395">MPVLACALFGAAGAARADITVGIDLSSTGPAAAIGIASKNAIALWPKEIGGQKAHYIILDDGTDPGTAVKNIRKLLSEDKVDVVVGPNITPSALAVTDDVARAQTPMITLVGSSVVVDPQNAKKRWVFKMAANDSAMADVMTRYMSNHGIKTVGFIGFADAYGQSWWQSFSRFAELRKIRIVGRESYNRTDTTVLGQVLKLIADKPDAVLVAASGTPAVLPQRTLIERGYRGAIYQTHGIATYAFIRVGGKDVEGTLFPTQPAVVAKTLPHDHPARPAALAFTKLYEAKYGPNTVTQFAADAYGVWDLLNNAVPRALKHGQPGTEAFRSGLRDALENIHNLPIPNGIVNTSVSDHVGLDQRAGVMGEIKHGRFVYISN</sequence>
<dbReference type="EMBL" id="CP011568">
    <property type="protein sequence ID" value="AKJ67126.2"/>
    <property type="molecule type" value="Genomic_DNA"/>
</dbReference>
<feature type="domain" description="Leucine-binding protein" evidence="3">
    <location>
        <begin position="19"/>
        <end position="350"/>
    </location>
</feature>
<dbReference type="InterPro" id="IPR051010">
    <property type="entry name" value="BCAA_transport"/>
</dbReference>
<organism evidence="4 5">
    <name type="scientific">Pandoraea thiooxydans</name>
    <dbReference type="NCBI Taxonomy" id="445709"/>
    <lineage>
        <taxon>Bacteria</taxon>
        <taxon>Pseudomonadati</taxon>
        <taxon>Pseudomonadota</taxon>
        <taxon>Betaproteobacteria</taxon>
        <taxon>Burkholderiales</taxon>
        <taxon>Burkholderiaceae</taxon>
        <taxon>Pandoraea</taxon>
    </lineage>
</organism>
<dbReference type="InterPro" id="IPR028081">
    <property type="entry name" value="Leu-bd"/>
</dbReference>
<dbReference type="Pfam" id="PF13458">
    <property type="entry name" value="Peripla_BP_6"/>
    <property type="match status" value="1"/>
</dbReference>
<protein>
    <submittedName>
        <fullName evidence="4">Branched-chain amino acid ABC transporter substrate-binding protein</fullName>
    </submittedName>
</protein>
<dbReference type="STRING" id="445709.ABW99_01675"/>
<dbReference type="AlphaFoldDB" id="A0A0G3EQZ0"/>
<keyword evidence="5" id="KW-1185">Reference proteome</keyword>
<dbReference type="KEGG" id="ptx:ABW99_01675"/>
<evidence type="ECO:0000313" key="4">
    <source>
        <dbReference type="EMBL" id="AKJ67126.2"/>
    </source>
</evidence>
<dbReference type="SUPFAM" id="SSF53822">
    <property type="entry name" value="Periplasmic binding protein-like I"/>
    <property type="match status" value="1"/>
</dbReference>
<reference evidence="5" key="1">
    <citation type="submission" date="2015-06" db="EMBL/GenBank/DDBJ databases">
        <authorList>
            <person name="Lim Y.L."/>
            <person name="Ee R."/>
            <person name="Yong D."/>
            <person name="How K.Y."/>
            <person name="Yin W.F."/>
            <person name="Chan K.G."/>
        </authorList>
    </citation>
    <scope>NUCLEOTIDE SEQUENCE [LARGE SCALE GENOMIC DNA]</scope>
    <source>
        <strain evidence="5">DSM 25325</strain>
    </source>
</reference>
<dbReference type="PANTHER" id="PTHR30483:SF38">
    <property type="entry name" value="BLR7848 PROTEIN"/>
    <property type="match status" value="1"/>
</dbReference>
<evidence type="ECO:0000256" key="1">
    <source>
        <dbReference type="ARBA" id="ARBA00010062"/>
    </source>
</evidence>
<keyword evidence="2" id="KW-0732">Signal</keyword>
<gene>
    <name evidence="4" type="ORF">ABW99_01675</name>
</gene>
<name>A0A0G3EQZ0_9BURK</name>
<dbReference type="PANTHER" id="PTHR30483">
    <property type="entry name" value="LEUCINE-SPECIFIC-BINDING PROTEIN"/>
    <property type="match status" value="1"/>
</dbReference>
<dbReference type="InterPro" id="IPR028082">
    <property type="entry name" value="Peripla_BP_I"/>
</dbReference>
<comment type="similarity">
    <text evidence="1">Belongs to the leucine-binding protein family.</text>
</comment>
<evidence type="ECO:0000256" key="2">
    <source>
        <dbReference type="ARBA" id="ARBA00022729"/>
    </source>
</evidence>
<dbReference type="Proteomes" id="UP000036700">
    <property type="component" value="Chromosome"/>
</dbReference>
<accession>A0A0G3EQZ0</accession>
<dbReference type="Gene3D" id="3.40.50.2300">
    <property type="match status" value="2"/>
</dbReference>
<evidence type="ECO:0000259" key="3">
    <source>
        <dbReference type="Pfam" id="PF13458"/>
    </source>
</evidence>
<proteinExistence type="inferred from homology"/>
<dbReference type="CDD" id="cd06333">
    <property type="entry name" value="PBP1_ABC_RPA1789-like"/>
    <property type="match status" value="1"/>
</dbReference>